<evidence type="ECO:0000313" key="1">
    <source>
        <dbReference type="EMBL" id="TGJ69160.1"/>
    </source>
</evidence>
<evidence type="ECO:0000313" key="2">
    <source>
        <dbReference type="Proteomes" id="UP000297595"/>
    </source>
</evidence>
<gene>
    <name evidence="1" type="ORF">EYR41_005220</name>
</gene>
<dbReference type="Proteomes" id="UP000297595">
    <property type="component" value="Unassembled WGS sequence"/>
</dbReference>
<sequence length="70" mass="7860">MLVLHLEVNTEPSPIGALIQSSRSTLWPIFQTEVRHLKLAPHIKFMESELTSENARVAARPKLAQPMVLS</sequence>
<proteinExistence type="predicted"/>
<name>A0A8H2DY61_ORBOL</name>
<comment type="caution">
    <text evidence="1">The sequence shown here is derived from an EMBL/GenBank/DDBJ whole genome shotgun (WGS) entry which is preliminary data.</text>
</comment>
<dbReference type="EMBL" id="SOZJ01000003">
    <property type="protein sequence ID" value="TGJ69160.1"/>
    <property type="molecule type" value="Genomic_DNA"/>
</dbReference>
<protein>
    <submittedName>
        <fullName evidence="1">Uncharacterized protein</fullName>
    </submittedName>
</protein>
<organism evidence="1 2">
    <name type="scientific">Orbilia oligospora</name>
    <name type="common">Nematode-trapping fungus</name>
    <name type="synonym">Arthrobotrys oligospora</name>
    <dbReference type="NCBI Taxonomy" id="2813651"/>
    <lineage>
        <taxon>Eukaryota</taxon>
        <taxon>Fungi</taxon>
        <taxon>Dikarya</taxon>
        <taxon>Ascomycota</taxon>
        <taxon>Pezizomycotina</taxon>
        <taxon>Orbiliomycetes</taxon>
        <taxon>Orbiliales</taxon>
        <taxon>Orbiliaceae</taxon>
        <taxon>Orbilia</taxon>
    </lineage>
</organism>
<dbReference type="AlphaFoldDB" id="A0A8H2DY61"/>
<accession>A0A8H2DY61</accession>
<reference evidence="1 2" key="1">
    <citation type="submission" date="2019-03" db="EMBL/GenBank/DDBJ databases">
        <title>Nematode-trapping fungi genome.</title>
        <authorList>
            <person name="Vidal-Diez De Ulzurrun G."/>
        </authorList>
    </citation>
    <scope>NUCLEOTIDE SEQUENCE [LARGE SCALE GENOMIC DNA]</scope>
    <source>
        <strain evidence="1 2">TWF154</strain>
    </source>
</reference>